<comment type="caution">
    <text evidence="1">The sequence shown here is derived from an EMBL/GenBank/DDBJ whole genome shotgun (WGS) entry which is preliminary data.</text>
</comment>
<sequence>MFVLTGAGAMDGVVVEIGLAIGTGVGIGDGDGVGVGVVVGVGEAVATGEAEGAGFVNLISIAEVNIATAMITAIGARPAWFDNFMAERILKNGNSLLFR</sequence>
<reference evidence="1 2" key="1">
    <citation type="journal article" date="2016" name="Nat. Commun.">
        <title>Thousands of microbial genomes shed light on interconnected biogeochemical processes in an aquifer system.</title>
        <authorList>
            <person name="Anantharaman K."/>
            <person name="Brown C.T."/>
            <person name="Hug L.A."/>
            <person name="Sharon I."/>
            <person name="Castelle C.J."/>
            <person name="Probst A.J."/>
            <person name="Thomas B.C."/>
            <person name="Singh A."/>
            <person name="Wilkins M.J."/>
            <person name="Karaoz U."/>
            <person name="Brodie E.L."/>
            <person name="Williams K.H."/>
            <person name="Hubbard S.S."/>
            <person name="Banfield J.F."/>
        </authorList>
    </citation>
    <scope>NUCLEOTIDE SEQUENCE [LARGE SCALE GENOMIC DNA]</scope>
</reference>
<name>A0A1F5IR84_9BACT</name>
<dbReference type="Proteomes" id="UP000176336">
    <property type="component" value="Unassembled WGS sequence"/>
</dbReference>
<gene>
    <name evidence="1" type="ORF">A2871_02750</name>
</gene>
<evidence type="ECO:0000313" key="2">
    <source>
        <dbReference type="Proteomes" id="UP000176336"/>
    </source>
</evidence>
<proteinExistence type="predicted"/>
<accession>A0A1F5IR84</accession>
<dbReference type="AlphaFoldDB" id="A0A1F5IR84"/>
<evidence type="ECO:0000313" key="1">
    <source>
        <dbReference type="EMBL" id="OGE18885.1"/>
    </source>
</evidence>
<dbReference type="EMBL" id="MFCR01000008">
    <property type="protein sequence ID" value="OGE18885.1"/>
    <property type="molecule type" value="Genomic_DNA"/>
</dbReference>
<organism evidence="1 2">
    <name type="scientific">Candidatus Daviesbacteria bacterium RIFCSPHIGHO2_01_FULL_41_23</name>
    <dbReference type="NCBI Taxonomy" id="1797764"/>
    <lineage>
        <taxon>Bacteria</taxon>
        <taxon>Candidatus Daviesiibacteriota</taxon>
    </lineage>
</organism>
<protein>
    <submittedName>
        <fullName evidence="1">Uncharacterized protein</fullName>
    </submittedName>
</protein>